<feature type="region of interest" description="Disordered" evidence="1">
    <location>
        <begin position="75"/>
        <end position="120"/>
    </location>
</feature>
<dbReference type="InterPro" id="IPR009635">
    <property type="entry name" value="NPDC1"/>
</dbReference>
<dbReference type="Proteomes" id="UP000316079">
    <property type="component" value="Unassembled WGS sequence"/>
</dbReference>
<feature type="compositionally biased region" description="Basic and acidic residues" evidence="1">
    <location>
        <begin position="109"/>
        <end position="120"/>
    </location>
</feature>
<reference evidence="3 4" key="1">
    <citation type="journal article" date="2019" name="Sci. Data">
        <title>Hybrid genome assembly and annotation of Danionella translucida.</title>
        <authorList>
            <person name="Kadobianskyi M."/>
            <person name="Schulze L."/>
            <person name="Schuelke M."/>
            <person name="Judkewitz B."/>
        </authorList>
    </citation>
    <scope>NUCLEOTIDE SEQUENCE [LARGE SCALE GENOMIC DNA]</scope>
    <source>
        <strain evidence="3 4">Bolton</strain>
    </source>
</reference>
<gene>
    <name evidence="3" type="ORF">DNTS_025914</name>
</gene>
<feature type="compositionally biased region" description="Polar residues" evidence="1">
    <location>
        <begin position="84"/>
        <end position="103"/>
    </location>
</feature>
<organism evidence="3 4">
    <name type="scientific">Danionella cerebrum</name>
    <dbReference type="NCBI Taxonomy" id="2873325"/>
    <lineage>
        <taxon>Eukaryota</taxon>
        <taxon>Metazoa</taxon>
        <taxon>Chordata</taxon>
        <taxon>Craniata</taxon>
        <taxon>Vertebrata</taxon>
        <taxon>Euteleostomi</taxon>
        <taxon>Actinopterygii</taxon>
        <taxon>Neopterygii</taxon>
        <taxon>Teleostei</taxon>
        <taxon>Ostariophysi</taxon>
        <taxon>Cypriniformes</taxon>
        <taxon>Danionidae</taxon>
        <taxon>Danioninae</taxon>
        <taxon>Danionella</taxon>
    </lineage>
</organism>
<feature type="transmembrane region" description="Helical" evidence="2">
    <location>
        <begin position="129"/>
        <end position="154"/>
    </location>
</feature>
<protein>
    <recommendedName>
        <fullName evidence="5">Neural proliferation differentiation and control protein 1</fullName>
    </recommendedName>
</protein>
<evidence type="ECO:0000313" key="4">
    <source>
        <dbReference type="Proteomes" id="UP000316079"/>
    </source>
</evidence>
<evidence type="ECO:0008006" key="5">
    <source>
        <dbReference type="Google" id="ProtNLM"/>
    </source>
</evidence>
<accession>A0A553MWW5</accession>
<proteinExistence type="predicted"/>
<dbReference type="EMBL" id="SRMA01027229">
    <property type="protein sequence ID" value="TRY57691.1"/>
    <property type="molecule type" value="Genomic_DNA"/>
</dbReference>
<keyword evidence="2" id="KW-0472">Membrane</keyword>
<dbReference type="AlphaFoldDB" id="A0A553MWW5"/>
<keyword evidence="2" id="KW-0812">Transmembrane</keyword>
<dbReference type="Pfam" id="PF06809">
    <property type="entry name" value="NPDC1"/>
    <property type="match status" value="2"/>
</dbReference>
<name>A0A553MWW5_9TELE</name>
<evidence type="ECO:0000313" key="3">
    <source>
        <dbReference type="EMBL" id="TRY57691.1"/>
    </source>
</evidence>
<dbReference type="GO" id="GO:0016020">
    <property type="term" value="C:membrane"/>
    <property type="evidence" value="ECO:0007669"/>
    <property type="project" value="InterPro"/>
</dbReference>
<dbReference type="PANTHER" id="PTHR23352:SF2">
    <property type="entry name" value="NEURAL PROLIFERATION DIFFERENTIATION AND CONTROL PROTEIN 1"/>
    <property type="match status" value="1"/>
</dbReference>
<keyword evidence="4" id="KW-1185">Reference proteome</keyword>
<evidence type="ECO:0000256" key="1">
    <source>
        <dbReference type="SAM" id="MobiDB-lite"/>
    </source>
</evidence>
<comment type="caution">
    <text evidence="3">The sequence shown here is derived from an EMBL/GenBank/DDBJ whole genome shotgun (WGS) entry which is preliminary data.</text>
</comment>
<sequence>MEHGYSMPIPETPANKCPDHIDCARRGRHFCKHGSSHCGPCLDLLEEDEGGHCVPQSRHYTHHHEIDLLSSVISKQQESEAEQPGSNQNSLSKSTTPEPATSRPSPPKHTTESSERKRLVIEPHSSRNMLLVLMISLCVIVGSMALIIATVCWVRLHRESHLAQKVDYPAFQDTAPSRNHASSGDKNLAHSAQMYHYQHQKQQMRSMQKSLILEAFQKKKPKRVISPSMSVLDSLRLEKWR</sequence>
<dbReference type="PANTHER" id="PTHR23352">
    <property type="entry name" value="NEURAL PROLIFERATION DIFFERENTIATION AND CONTROL PROTEIN-1 NPDC-1 PROTEIN"/>
    <property type="match status" value="1"/>
</dbReference>
<dbReference type="OrthoDB" id="6270617at2759"/>
<evidence type="ECO:0000256" key="2">
    <source>
        <dbReference type="SAM" id="Phobius"/>
    </source>
</evidence>
<keyword evidence="2" id="KW-1133">Transmembrane helix</keyword>